<feature type="transmembrane region" description="Helical" evidence="4">
    <location>
        <begin position="28"/>
        <end position="48"/>
    </location>
</feature>
<dbReference type="GO" id="GO:0016020">
    <property type="term" value="C:membrane"/>
    <property type="evidence" value="ECO:0007669"/>
    <property type="project" value="InterPro"/>
</dbReference>
<dbReference type="GO" id="GO:0046914">
    <property type="term" value="F:transition metal ion binding"/>
    <property type="evidence" value="ECO:0007669"/>
    <property type="project" value="TreeGrafter"/>
</dbReference>
<keyword evidence="2" id="KW-0813">Transport</keyword>
<dbReference type="GO" id="GO:0030288">
    <property type="term" value="C:outer membrane-bounded periplasmic space"/>
    <property type="evidence" value="ECO:0007669"/>
    <property type="project" value="TreeGrafter"/>
</dbReference>
<dbReference type="InterPro" id="IPR058649">
    <property type="entry name" value="CzcB_C"/>
</dbReference>
<dbReference type="NCBIfam" id="TIGR01730">
    <property type="entry name" value="RND_mfp"/>
    <property type="match status" value="1"/>
</dbReference>
<reference evidence="8" key="1">
    <citation type="submission" date="2019-04" db="EMBL/GenBank/DDBJ databases">
        <authorList>
            <consortium name="Science for Life Laboratories"/>
        </authorList>
    </citation>
    <scope>NUCLEOTIDE SEQUENCE</scope>
    <source>
        <strain evidence="8">MBLW1</strain>
    </source>
</reference>
<evidence type="ECO:0000259" key="5">
    <source>
        <dbReference type="Pfam" id="PF25954"/>
    </source>
</evidence>
<dbReference type="InterPro" id="IPR058647">
    <property type="entry name" value="BSH_CzcB-like"/>
</dbReference>
<dbReference type="Gene3D" id="2.40.50.100">
    <property type="match status" value="1"/>
</dbReference>
<sequence length="513" mass="55915">MATTIPVPPGDRANPPMNLPVSRSNRPWPLLAAGVGLLLIGGAIGAIAGKWQRQTTSPVAESQPHSESTTETNPPTGLVTLSVEQQAMAGVTVVPVEHSPLAMRTWRTGHLALHDDRIAHVCPAAEGIVRETPIRLGQTVNAGDVLAVIESRELGQAKLEAYKARMALNAERELTERTRTAMSNTAELLRLLDSGMALSLIQEQTADKPIGDYRQQLLAAFTRRKQLLAQLASQRASGGAIPESAVLKTEADAEAASAAYTALVEELRFQVKNQTRQAELKLKEAETLADVAKAKLVMFGYTKAEVEQLDPIAEGANAAHLVIRAPFAGTVVEKHAVRSERVSPQTQMFLLADLRLLWVQADVFESDLPMLRRLTDRKIWIRSLSAGIPERPATVTYMGDRIDPESRTLTLTAEAENADSLLKPGLFVEIGFDLGDDTRVMHIPSEAVLRHEGKSIVFVRDSAEQFRVVEVELGRNNGERVEIRTGLKASDRVVVRGGFVLKSELLKDQMAGE</sequence>
<dbReference type="GO" id="GO:0022857">
    <property type="term" value="F:transmembrane transporter activity"/>
    <property type="evidence" value="ECO:0007669"/>
    <property type="project" value="InterPro"/>
</dbReference>
<dbReference type="SUPFAM" id="SSF111369">
    <property type="entry name" value="HlyD-like secretion proteins"/>
    <property type="match status" value="1"/>
</dbReference>
<evidence type="ECO:0000259" key="6">
    <source>
        <dbReference type="Pfam" id="PF25973"/>
    </source>
</evidence>
<dbReference type="InParanoid" id="A0A6C2YT03"/>
<dbReference type="EMBL" id="LR593887">
    <property type="protein sequence ID" value="VTS07060.1"/>
    <property type="molecule type" value="Genomic_DNA"/>
</dbReference>
<dbReference type="Pfam" id="PF25973">
    <property type="entry name" value="BSH_CzcB"/>
    <property type="match status" value="1"/>
</dbReference>
<keyword evidence="9" id="KW-1185">Reference proteome</keyword>
<keyword evidence="4" id="KW-1133">Transmembrane helix</keyword>
<dbReference type="KEGG" id="tim:GMBLW1_43430"/>
<protein>
    <submittedName>
        <fullName evidence="8">Uncharacterized protein</fullName>
    </submittedName>
</protein>
<evidence type="ECO:0000313" key="8">
    <source>
        <dbReference type="EMBL" id="VIP04850.1"/>
    </source>
</evidence>
<evidence type="ECO:0000256" key="4">
    <source>
        <dbReference type="SAM" id="Phobius"/>
    </source>
</evidence>
<dbReference type="Gene3D" id="2.40.30.170">
    <property type="match status" value="1"/>
</dbReference>
<dbReference type="Pfam" id="PF25954">
    <property type="entry name" value="Beta-barrel_RND_2"/>
    <property type="match status" value="1"/>
</dbReference>
<dbReference type="EMBL" id="LR586016">
    <property type="protein sequence ID" value="VIP04850.1"/>
    <property type="molecule type" value="Genomic_DNA"/>
</dbReference>
<dbReference type="RefSeq" id="WP_232056320.1">
    <property type="nucleotide sequence ID" value="NZ_LR593887.1"/>
</dbReference>
<keyword evidence="4" id="KW-0812">Transmembrane</keyword>
<evidence type="ECO:0000256" key="2">
    <source>
        <dbReference type="ARBA" id="ARBA00022448"/>
    </source>
</evidence>
<dbReference type="FunFam" id="2.40.420.20:FF:000006">
    <property type="entry name" value="RND family efflux transporter MFP subunit"/>
    <property type="match status" value="1"/>
</dbReference>
<dbReference type="PANTHER" id="PTHR30097">
    <property type="entry name" value="CATION EFFLUX SYSTEM PROTEIN CUSB"/>
    <property type="match status" value="1"/>
</dbReference>
<dbReference type="GO" id="GO:0015679">
    <property type="term" value="P:plasma membrane copper ion transport"/>
    <property type="evidence" value="ECO:0007669"/>
    <property type="project" value="TreeGrafter"/>
</dbReference>
<evidence type="ECO:0000256" key="1">
    <source>
        <dbReference type="ARBA" id="ARBA00009477"/>
    </source>
</evidence>
<dbReference type="InterPro" id="IPR051909">
    <property type="entry name" value="MFP_Cation_Efflux"/>
</dbReference>
<dbReference type="Gene3D" id="2.40.420.20">
    <property type="match status" value="1"/>
</dbReference>
<feature type="compositionally biased region" description="Polar residues" evidence="3">
    <location>
        <begin position="55"/>
        <end position="75"/>
    </location>
</feature>
<name>A0A6C2YT03_9BACT</name>
<accession>A0A6C2YT03</accession>
<feature type="domain" description="CzcB-like C-terminal circularly permuted SH3-like" evidence="7">
    <location>
        <begin position="442"/>
        <end position="502"/>
    </location>
</feature>
<evidence type="ECO:0000259" key="7">
    <source>
        <dbReference type="Pfam" id="PF25975"/>
    </source>
</evidence>
<dbReference type="Proteomes" id="UP000464378">
    <property type="component" value="Chromosome"/>
</dbReference>
<feature type="domain" description="CusB-like beta-barrel" evidence="5">
    <location>
        <begin position="357"/>
        <end position="431"/>
    </location>
</feature>
<feature type="domain" description="CzcB-like barrel-sandwich hybrid" evidence="6">
    <location>
        <begin position="117"/>
        <end position="353"/>
    </location>
</feature>
<feature type="region of interest" description="Disordered" evidence="3">
    <location>
        <begin position="55"/>
        <end position="77"/>
    </location>
</feature>
<keyword evidence="4" id="KW-0472">Membrane</keyword>
<evidence type="ECO:0000313" key="9">
    <source>
        <dbReference type="Proteomes" id="UP000464378"/>
    </source>
</evidence>
<dbReference type="PANTHER" id="PTHR30097:SF15">
    <property type="entry name" value="CATION EFFLUX SYSTEM PROTEIN CUSB"/>
    <property type="match status" value="1"/>
</dbReference>
<comment type="similarity">
    <text evidence="1">Belongs to the membrane fusion protein (MFP) (TC 8.A.1) family.</text>
</comment>
<dbReference type="InterPro" id="IPR058792">
    <property type="entry name" value="Beta-barrel_RND_2"/>
</dbReference>
<dbReference type="Pfam" id="PF25975">
    <property type="entry name" value="CzcB_C"/>
    <property type="match status" value="1"/>
</dbReference>
<dbReference type="AlphaFoldDB" id="A0A6C2YT03"/>
<dbReference type="GO" id="GO:0060003">
    <property type="term" value="P:copper ion export"/>
    <property type="evidence" value="ECO:0007669"/>
    <property type="project" value="TreeGrafter"/>
</dbReference>
<organism evidence="8">
    <name type="scientific">Tuwongella immobilis</name>
    <dbReference type="NCBI Taxonomy" id="692036"/>
    <lineage>
        <taxon>Bacteria</taxon>
        <taxon>Pseudomonadati</taxon>
        <taxon>Planctomycetota</taxon>
        <taxon>Planctomycetia</taxon>
        <taxon>Gemmatales</taxon>
        <taxon>Gemmataceae</taxon>
        <taxon>Tuwongella</taxon>
    </lineage>
</organism>
<feature type="region of interest" description="Disordered" evidence="3">
    <location>
        <begin position="1"/>
        <end position="21"/>
    </location>
</feature>
<gene>
    <name evidence="8" type="ORF">GMBLW1_43430</name>
</gene>
<dbReference type="InterPro" id="IPR006143">
    <property type="entry name" value="RND_pump_MFP"/>
</dbReference>
<proteinExistence type="inferred from homology"/>
<evidence type="ECO:0000256" key="3">
    <source>
        <dbReference type="SAM" id="MobiDB-lite"/>
    </source>
</evidence>